<reference evidence="2" key="1">
    <citation type="submission" date="2015-12" db="EMBL/GenBank/DDBJ databases">
        <title>Gene expression during late stages of embryo sac development: a critical building block for successful pollen-pistil interactions.</title>
        <authorList>
            <person name="Liu Y."/>
            <person name="Joly V."/>
            <person name="Sabar M."/>
            <person name="Matton D.P."/>
        </authorList>
    </citation>
    <scope>NUCLEOTIDE SEQUENCE</scope>
</reference>
<feature type="compositionally biased region" description="Basic and acidic residues" evidence="1">
    <location>
        <begin position="87"/>
        <end position="97"/>
    </location>
</feature>
<evidence type="ECO:0000313" key="2">
    <source>
        <dbReference type="EMBL" id="JAP11915.1"/>
    </source>
</evidence>
<accession>A0A0V0GXI8</accession>
<dbReference type="AlphaFoldDB" id="A0A0V0GXI8"/>
<name>A0A0V0GXI8_SOLCH</name>
<proteinExistence type="predicted"/>
<protein>
    <submittedName>
        <fullName evidence="2">Putative ovule protein</fullName>
    </submittedName>
</protein>
<organism evidence="2">
    <name type="scientific">Solanum chacoense</name>
    <name type="common">Chaco potato</name>
    <dbReference type="NCBI Taxonomy" id="4108"/>
    <lineage>
        <taxon>Eukaryota</taxon>
        <taxon>Viridiplantae</taxon>
        <taxon>Streptophyta</taxon>
        <taxon>Embryophyta</taxon>
        <taxon>Tracheophyta</taxon>
        <taxon>Spermatophyta</taxon>
        <taxon>Magnoliopsida</taxon>
        <taxon>eudicotyledons</taxon>
        <taxon>Gunneridae</taxon>
        <taxon>Pentapetalae</taxon>
        <taxon>asterids</taxon>
        <taxon>lamiids</taxon>
        <taxon>Solanales</taxon>
        <taxon>Solanaceae</taxon>
        <taxon>Solanoideae</taxon>
        <taxon>Solaneae</taxon>
        <taxon>Solanum</taxon>
    </lineage>
</organism>
<sequence>MQSFFRILLRQLRCLRNGAGVQWFCCTRTRLMYKIETTKGVLSCSATLLKFGRVVEMRVRRGVSISENQFEFTSRHSTTEGTSCEETDGKISRKRDV</sequence>
<feature type="region of interest" description="Disordered" evidence="1">
    <location>
        <begin position="72"/>
        <end position="97"/>
    </location>
</feature>
<dbReference type="EMBL" id="GEDG01030466">
    <property type="protein sequence ID" value="JAP11915.1"/>
    <property type="molecule type" value="Transcribed_RNA"/>
</dbReference>
<evidence type="ECO:0000256" key="1">
    <source>
        <dbReference type="SAM" id="MobiDB-lite"/>
    </source>
</evidence>